<dbReference type="PANTHER" id="PTHR21324">
    <property type="entry name" value="FASTING-INDUCIBLE INTEGRAL MEMBRANE PROTEIN TM6P1-RELATED"/>
    <property type="match status" value="1"/>
</dbReference>
<comment type="similarity">
    <text evidence="2">Belongs to the DRAM/TMEM150 family.</text>
</comment>
<dbReference type="Pfam" id="PF10277">
    <property type="entry name" value="Frag1"/>
    <property type="match status" value="1"/>
</dbReference>
<keyword evidence="9" id="KW-1185">Reference proteome</keyword>
<feature type="transmembrane region" description="Helical" evidence="6">
    <location>
        <begin position="125"/>
        <end position="148"/>
    </location>
</feature>
<organism evidence="8 9">
    <name type="scientific">Pinctada imbricata</name>
    <name type="common">Atlantic pearl-oyster</name>
    <name type="synonym">Pinctada martensii</name>
    <dbReference type="NCBI Taxonomy" id="66713"/>
    <lineage>
        <taxon>Eukaryota</taxon>
        <taxon>Metazoa</taxon>
        <taxon>Spiralia</taxon>
        <taxon>Lophotrochozoa</taxon>
        <taxon>Mollusca</taxon>
        <taxon>Bivalvia</taxon>
        <taxon>Autobranchia</taxon>
        <taxon>Pteriomorphia</taxon>
        <taxon>Pterioida</taxon>
        <taxon>Pterioidea</taxon>
        <taxon>Pteriidae</taxon>
        <taxon>Pinctada</taxon>
    </lineage>
</organism>
<evidence type="ECO:0000256" key="3">
    <source>
        <dbReference type="ARBA" id="ARBA00022692"/>
    </source>
</evidence>
<keyword evidence="3 6" id="KW-0812">Transmembrane</keyword>
<evidence type="ECO:0000256" key="1">
    <source>
        <dbReference type="ARBA" id="ARBA00004127"/>
    </source>
</evidence>
<dbReference type="GO" id="GO:0012505">
    <property type="term" value="C:endomembrane system"/>
    <property type="evidence" value="ECO:0007669"/>
    <property type="project" value="UniProtKB-SubCell"/>
</dbReference>
<dbReference type="InterPro" id="IPR019402">
    <property type="entry name" value="CWH43_N"/>
</dbReference>
<keyword evidence="5 6" id="KW-0472">Membrane</keyword>
<dbReference type="EMBL" id="VSWD01000011">
    <property type="protein sequence ID" value="KAK3088054.1"/>
    <property type="molecule type" value="Genomic_DNA"/>
</dbReference>
<proteinExistence type="inferred from homology"/>
<feature type="domain" description="CWH43-like N-terminal" evidence="7">
    <location>
        <begin position="40"/>
        <end position="148"/>
    </location>
</feature>
<evidence type="ECO:0000313" key="8">
    <source>
        <dbReference type="EMBL" id="KAK3088054.1"/>
    </source>
</evidence>
<evidence type="ECO:0000256" key="2">
    <source>
        <dbReference type="ARBA" id="ARBA00006565"/>
    </source>
</evidence>
<sequence>MCKGLSIFPIALVSLSVLTFIFTYVLAVYHDHVSAFFPYIRYKFVRVISEEEGNLKCNNNTALLFGALSSIGLAIVANVQETAIYGLHMTGAALTLGGGILYMLIQSRLSYKISPMYNTKFICHVRVFIAVQCIIYAGLCILCQIIQYQND</sequence>
<evidence type="ECO:0000256" key="6">
    <source>
        <dbReference type="SAM" id="Phobius"/>
    </source>
</evidence>
<accession>A0AA88XLI9</accession>
<evidence type="ECO:0000259" key="7">
    <source>
        <dbReference type="Pfam" id="PF10277"/>
    </source>
</evidence>
<evidence type="ECO:0000313" key="9">
    <source>
        <dbReference type="Proteomes" id="UP001186944"/>
    </source>
</evidence>
<name>A0AA88XLI9_PINIB</name>
<gene>
    <name evidence="8" type="ORF">FSP39_014035</name>
</gene>
<evidence type="ECO:0000256" key="4">
    <source>
        <dbReference type="ARBA" id="ARBA00022989"/>
    </source>
</evidence>
<feature type="transmembrane region" description="Helical" evidence="6">
    <location>
        <begin position="6"/>
        <end position="29"/>
    </location>
</feature>
<comment type="subcellular location">
    <subcellularLocation>
        <location evidence="1">Endomembrane system</location>
        <topology evidence="1">Multi-pass membrane protein</topology>
    </subcellularLocation>
</comment>
<comment type="caution">
    <text evidence="8">The sequence shown here is derived from an EMBL/GenBank/DDBJ whole genome shotgun (WGS) entry which is preliminary data.</text>
</comment>
<evidence type="ECO:0000256" key="5">
    <source>
        <dbReference type="ARBA" id="ARBA00023136"/>
    </source>
</evidence>
<reference evidence="8" key="1">
    <citation type="submission" date="2019-08" db="EMBL/GenBank/DDBJ databases">
        <title>The improved chromosome-level genome for the pearl oyster Pinctada fucata martensii using PacBio sequencing and Hi-C.</title>
        <authorList>
            <person name="Zheng Z."/>
        </authorList>
    </citation>
    <scope>NUCLEOTIDE SEQUENCE</scope>
    <source>
        <strain evidence="8">ZZ-2019</strain>
        <tissue evidence="8">Adductor muscle</tissue>
    </source>
</reference>
<dbReference type="InterPro" id="IPR050911">
    <property type="entry name" value="DRAM/TMEM150_Autophagy_Mod"/>
</dbReference>
<protein>
    <recommendedName>
        <fullName evidence="7">CWH43-like N-terminal domain-containing protein</fullName>
    </recommendedName>
</protein>
<keyword evidence="4 6" id="KW-1133">Transmembrane helix</keyword>
<dbReference type="AlphaFoldDB" id="A0AA88XLI9"/>
<feature type="transmembrane region" description="Helical" evidence="6">
    <location>
        <begin position="85"/>
        <end position="105"/>
    </location>
</feature>
<dbReference type="PANTHER" id="PTHR21324:SF2">
    <property type="entry name" value="EG:22E5.9 PROTEIN"/>
    <property type="match status" value="1"/>
</dbReference>
<dbReference type="Proteomes" id="UP001186944">
    <property type="component" value="Unassembled WGS sequence"/>
</dbReference>